<keyword evidence="2" id="KW-1185">Reference proteome</keyword>
<name>A0ABQ6CLS1_9HYPH</name>
<sequence>MVIGIVAIAMPQKPRIRFTPMRRAFLLRLAGAMLFDAAAFLAVHRAAVGVVPANGEDSI</sequence>
<protein>
    <submittedName>
        <fullName evidence="1">Uncharacterized protein</fullName>
    </submittedName>
</protein>
<dbReference type="Proteomes" id="UP001156882">
    <property type="component" value="Unassembled WGS sequence"/>
</dbReference>
<dbReference type="EMBL" id="BSPC01000032">
    <property type="protein sequence ID" value="GLS20704.1"/>
    <property type="molecule type" value="Genomic_DNA"/>
</dbReference>
<comment type="caution">
    <text evidence="1">The sequence shown here is derived from an EMBL/GenBank/DDBJ whole genome shotgun (WGS) entry which is preliminary data.</text>
</comment>
<evidence type="ECO:0000313" key="1">
    <source>
        <dbReference type="EMBL" id="GLS20704.1"/>
    </source>
</evidence>
<accession>A0ABQ6CLS1</accession>
<proteinExistence type="predicted"/>
<organism evidence="1 2">
    <name type="scientific">Labrys miyagiensis</name>
    <dbReference type="NCBI Taxonomy" id="346912"/>
    <lineage>
        <taxon>Bacteria</taxon>
        <taxon>Pseudomonadati</taxon>
        <taxon>Pseudomonadota</taxon>
        <taxon>Alphaproteobacteria</taxon>
        <taxon>Hyphomicrobiales</taxon>
        <taxon>Xanthobacteraceae</taxon>
        <taxon>Labrys</taxon>
    </lineage>
</organism>
<evidence type="ECO:0000313" key="2">
    <source>
        <dbReference type="Proteomes" id="UP001156882"/>
    </source>
</evidence>
<gene>
    <name evidence="1" type="ORF">GCM10007874_37210</name>
</gene>
<reference evidence="2" key="1">
    <citation type="journal article" date="2019" name="Int. J. Syst. Evol. Microbiol.">
        <title>The Global Catalogue of Microorganisms (GCM) 10K type strain sequencing project: providing services to taxonomists for standard genome sequencing and annotation.</title>
        <authorList>
            <consortium name="The Broad Institute Genomics Platform"/>
            <consortium name="The Broad Institute Genome Sequencing Center for Infectious Disease"/>
            <person name="Wu L."/>
            <person name="Ma J."/>
        </authorList>
    </citation>
    <scope>NUCLEOTIDE SEQUENCE [LARGE SCALE GENOMIC DNA]</scope>
    <source>
        <strain evidence="2">NBRC 101365</strain>
    </source>
</reference>